<evidence type="ECO:0000256" key="2">
    <source>
        <dbReference type="ARBA" id="ARBA00022525"/>
    </source>
</evidence>
<dbReference type="AlphaFoldDB" id="A0AAN8Q2B8"/>
<dbReference type="InterPro" id="IPR036508">
    <property type="entry name" value="Chitin-bd_dom_sf"/>
</dbReference>
<keyword evidence="4" id="KW-0677">Repeat</keyword>
<keyword evidence="2" id="KW-0964">Secreted</keyword>
<keyword evidence="5" id="KW-1015">Disulfide bond</keyword>
<evidence type="ECO:0000313" key="8">
    <source>
        <dbReference type="EMBL" id="KAK6194982.1"/>
    </source>
</evidence>
<keyword evidence="3 6" id="KW-0732">Signal</keyword>
<dbReference type="InterPro" id="IPR052065">
    <property type="entry name" value="Compl_asym_regulator"/>
</dbReference>
<dbReference type="GO" id="GO:0005576">
    <property type="term" value="C:extracellular region"/>
    <property type="evidence" value="ECO:0007669"/>
    <property type="project" value="InterPro"/>
</dbReference>
<evidence type="ECO:0000256" key="1">
    <source>
        <dbReference type="ARBA" id="ARBA00004613"/>
    </source>
</evidence>
<evidence type="ECO:0000259" key="7">
    <source>
        <dbReference type="PROSITE" id="PS50940"/>
    </source>
</evidence>
<dbReference type="SMART" id="SM00494">
    <property type="entry name" value="ChtBD2"/>
    <property type="match status" value="1"/>
</dbReference>
<comment type="subcellular location">
    <subcellularLocation>
        <location evidence="1">Secreted</location>
    </subcellularLocation>
</comment>
<dbReference type="PANTHER" id="PTHR22906">
    <property type="entry name" value="PROPERDIN"/>
    <property type="match status" value="1"/>
</dbReference>
<feature type="signal peptide" evidence="6">
    <location>
        <begin position="1"/>
        <end position="20"/>
    </location>
</feature>
<dbReference type="FunFam" id="2.20.100.10:FF:000001">
    <property type="entry name" value="semaphorin-5A isoform X1"/>
    <property type="match status" value="1"/>
</dbReference>
<dbReference type="PROSITE" id="PS50092">
    <property type="entry name" value="TSP1"/>
    <property type="match status" value="1"/>
</dbReference>
<dbReference type="InterPro" id="IPR036383">
    <property type="entry name" value="TSP1_rpt_sf"/>
</dbReference>
<evidence type="ECO:0000256" key="3">
    <source>
        <dbReference type="ARBA" id="ARBA00022729"/>
    </source>
</evidence>
<evidence type="ECO:0000256" key="5">
    <source>
        <dbReference type="ARBA" id="ARBA00023157"/>
    </source>
</evidence>
<dbReference type="SUPFAM" id="SSF57625">
    <property type="entry name" value="Invertebrate chitin-binding proteins"/>
    <property type="match status" value="1"/>
</dbReference>
<dbReference type="EMBL" id="JAZGQO010000001">
    <property type="protein sequence ID" value="KAK6194982.1"/>
    <property type="molecule type" value="Genomic_DNA"/>
</dbReference>
<reference evidence="8 9" key="1">
    <citation type="submission" date="2024-01" db="EMBL/GenBank/DDBJ databases">
        <title>The genome of the rayed Mediterranean limpet Patella caerulea (Linnaeus, 1758).</title>
        <authorList>
            <person name="Anh-Thu Weber A."/>
            <person name="Halstead-Nussloch G."/>
        </authorList>
    </citation>
    <scope>NUCLEOTIDE SEQUENCE [LARGE SCALE GENOMIC DNA]</scope>
    <source>
        <strain evidence="8">AATW-2023a</strain>
        <tissue evidence="8">Whole specimen</tissue>
    </source>
</reference>
<dbReference type="PROSITE" id="PS50940">
    <property type="entry name" value="CHIT_BIND_II"/>
    <property type="match status" value="1"/>
</dbReference>
<gene>
    <name evidence="8" type="ORF">SNE40_000504</name>
</gene>
<dbReference type="SUPFAM" id="SSF82895">
    <property type="entry name" value="TSP-1 type 1 repeat"/>
    <property type="match status" value="1"/>
</dbReference>
<keyword evidence="9" id="KW-1185">Reference proteome</keyword>
<comment type="caution">
    <text evidence="8">The sequence shown here is derived from an EMBL/GenBank/DDBJ whole genome shotgun (WGS) entry which is preliminary data.</text>
</comment>
<dbReference type="Pfam" id="PF00090">
    <property type="entry name" value="TSP_1"/>
    <property type="match status" value="1"/>
</dbReference>
<evidence type="ECO:0000256" key="4">
    <source>
        <dbReference type="ARBA" id="ARBA00022737"/>
    </source>
</evidence>
<dbReference type="Proteomes" id="UP001347796">
    <property type="component" value="Unassembled WGS sequence"/>
</dbReference>
<proteinExistence type="predicted"/>
<dbReference type="Gene3D" id="2.20.100.10">
    <property type="entry name" value="Thrombospondin type-1 (TSP1) repeat"/>
    <property type="match status" value="1"/>
</dbReference>
<dbReference type="InterPro" id="IPR002557">
    <property type="entry name" value="Chitin-bd_dom"/>
</dbReference>
<evidence type="ECO:0000313" key="9">
    <source>
        <dbReference type="Proteomes" id="UP001347796"/>
    </source>
</evidence>
<dbReference type="InterPro" id="IPR000884">
    <property type="entry name" value="TSP1_rpt"/>
</dbReference>
<accession>A0AAN8Q2B8</accession>
<feature type="chain" id="PRO_5042959464" description="Chitin-binding type-2 domain-containing protein" evidence="6">
    <location>
        <begin position="21"/>
        <end position="174"/>
    </location>
</feature>
<dbReference type="Pfam" id="PF01607">
    <property type="entry name" value="CBM_14"/>
    <property type="match status" value="1"/>
</dbReference>
<protein>
    <recommendedName>
        <fullName evidence="7">Chitin-binding type-2 domain-containing protein</fullName>
    </recommendedName>
</protein>
<evidence type="ECO:0000256" key="6">
    <source>
        <dbReference type="SAM" id="SignalP"/>
    </source>
</evidence>
<organism evidence="8 9">
    <name type="scientific">Patella caerulea</name>
    <name type="common">Rayed Mediterranean limpet</name>
    <dbReference type="NCBI Taxonomy" id="87958"/>
    <lineage>
        <taxon>Eukaryota</taxon>
        <taxon>Metazoa</taxon>
        <taxon>Spiralia</taxon>
        <taxon>Lophotrochozoa</taxon>
        <taxon>Mollusca</taxon>
        <taxon>Gastropoda</taxon>
        <taxon>Patellogastropoda</taxon>
        <taxon>Patelloidea</taxon>
        <taxon>Patellidae</taxon>
        <taxon>Patella</taxon>
    </lineage>
</organism>
<feature type="domain" description="Chitin-binding type-2" evidence="7">
    <location>
        <begin position="124"/>
        <end position="174"/>
    </location>
</feature>
<dbReference type="Gene3D" id="2.170.140.10">
    <property type="entry name" value="Chitin binding domain"/>
    <property type="match status" value="1"/>
</dbReference>
<dbReference type="GO" id="GO:0008061">
    <property type="term" value="F:chitin binding"/>
    <property type="evidence" value="ECO:0007669"/>
    <property type="project" value="InterPro"/>
</dbReference>
<sequence>MKLFIVVIALVAFQWQGSSAITCSYSCRKSYRTYGRCGVLGFSRCSSIAYRTDTCYRPCPVDGGWTDFTEWKEIKECDSLCGGGIKKEKRDRTCTDPAPAYGGDDCDGELSQVRNVACNTELCGDRCPLGQVKYIAHDGNKNKFYQCDNGVARLRDCAVGTMWSQDYTTCIHMP</sequence>
<name>A0AAN8Q2B8_PATCE</name>
<dbReference type="PANTHER" id="PTHR22906:SF43">
    <property type="entry name" value="PROPERDIN"/>
    <property type="match status" value="1"/>
</dbReference>